<dbReference type="EMBL" id="VOAH01000016">
    <property type="protein sequence ID" value="TVP39370.1"/>
    <property type="molecule type" value="Genomic_DNA"/>
</dbReference>
<organism evidence="2 3">
    <name type="scientific">Candidatus Nitrosocosmicus arcticus</name>
    <dbReference type="NCBI Taxonomy" id="2035267"/>
    <lineage>
        <taxon>Archaea</taxon>
        <taxon>Nitrososphaerota</taxon>
        <taxon>Nitrososphaeria</taxon>
        <taxon>Nitrososphaerales</taxon>
        <taxon>Nitrososphaeraceae</taxon>
        <taxon>Candidatus Nitrosocosmicus</taxon>
    </lineage>
</organism>
<accession>A0A557SRY2</accession>
<comment type="caution">
    <text evidence="2">The sequence shown here is derived from an EMBL/GenBank/DDBJ whole genome shotgun (WGS) entry which is preliminary data.</text>
</comment>
<sequence length="192" mass="22353">MNTIYHIHGRKNSIRTKIPVLREWLGGVSRDNIAINNKIAKGFVSNIIQEFKNKEIPDIDLLREVAIALKNQDMDLIQFSRSMRLKNMLDGLEVSEEQIENFLEDLSVFFYKDDIRDTEKFLSQLESVSDMAESLDLSIYGIQAYVEEKKAELGTLDKELSAIKKQVEQKKSEFINTVKNIEKYREARRYGE</sequence>
<keyword evidence="1" id="KW-0175">Coiled coil</keyword>
<dbReference type="RefSeq" id="WP_144734070.1">
    <property type="nucleotide sequence ID" value="NZ_ML675591.1"/>
</dbReference>
<dbReference type="AlphaFoldDB" id="A0A557SRY2"/>
<dbReference type="OrthoDB" id="12040at2157"/>
<dbReference type="Gene3D" id="6.10.140.920">
    <property type="match status" value="1"/>
</dbReference>
<evidence type="ECO:0000256" key="1">
    <source>
        <dbReference type="SAM" id="Coils"/>
    </source>
</evidence>
<evidence type="ECO:0000313" key="2">
    <source>
        <dbReference type="EMBL" id="TVP39370.1"/>
    </source>
</evidence>
<dbReference type="Proteomes" id="UP000315289">
    <property type="component" value="Unassembled WGS sequence"/>
</dbReference>
<gene>
    <name evidence="2" type="ORF">NARC_160084</name>
</gene>
<name>A0A557SRY2_9ARCH</name>
<reference evidence="2 3" key="1">
    <citation type="journal article" date="2019" name="Front. Microbiol.">
        <title>Ammonia Oxidation by the Arctic Terrestrial Thaumarchaeote Candidatus Nitrosocosmicus arcticus Is Stimulated by Increasing Temperatures.</title>
        <authorList>
            <person name="Alves R.J.E."/>
            <person name="Kerou M."/>
            <person name="Zappe A."/>
            <person name="Bittner R."/>
            <person name="Abby S.S."/>
            <person name="Schmidt H.A."/>
            <person name="Pfeifer K."/>
            <person name="Schleper C."/>
        </authorList>
    </citation>
    <scope>NUCLEOTIDE SEQUENCE [LARGE SCALE GENOMIC DNA]</scope>
    <source>
        <strain evidence="2 3">Kfb</strain>
    </source>
</reference>
<evidence type="ECO:0000313" key="3">
    <source>
        <dbReference type="Proteomes" id="UP000315289"/>
    </source>
</evidence>
<protein>
    <submittedName>
        <fullName evidence="2">Uncharacterized protein</fullName>
    </submittedName>
</protein>
<feature type="coiled-coil region" evidence="1">
    <location>
        <begin position="146"/>
        <end position="173"/>
    </location>
</feature>
<proteinExistence type="predicted"/>
<keyword evidence="3" id="KW-1185">Reference proteome</keyword>